<organism evidence="3 4">
    <name type="scientific">Adineta steineri</name>
    <dbReference type="NCBI Taxonomy" id="433720"/>
    <lineage>
        <taxon>Eukaryota</taxon>
        <taxon>Metazoa</taxon>
        <taxon>Spiralia</taxon>
        <taxon>Gnathifera</taxon>
        <taxon>Rotifera</taxon>
        <taxon>Eurotatoria</taxon>
        <taxon>Bdelloidea</taxon>
        <taxon>Adinetida</taxon>
        <taxon>Adinetidae</taxon>
        <taxon>Adineta</taxon>
    </lineage>
</organism>
<dbReference type="Proteomes" id="UP000663868">
    <property type="component" value="Unassembled WGS sequence"/>
</dbReference>
<dbReference type="Proteomes" id="UP000663860">
    <property type="component" value="Unassembled WGS sequence"/>
</dbReference>
<evidence type="ECO:0000313" key="2">
    <source>
        <dbReference type="EMBL" id="CAF0730671.1"/>
    </source>
</evidence>
<evidence type="ECO:0000256" key="1">
    <source>
        <dbReference type="SAM" id="Coils"/>
    </source>
</evidence>
<accession>A0A818MSY7</accession>
<evidence type="ECO:0000313" key="4">
    <source>
        <dbReference type="Proteomes" id="UP000663868"/>
    </source>
</evidence>
<protein>
    <submittedName>
        <fullName evidence="3">Uncharacterized protein</fullName>
    </submittedName>
</protein>
<dbReference type="EMBL" id="CAJNOE010000014">
    <property type="protein sequence ID" value="CAF0730671.1"/>
    <property type="molecule type" value="Genomic_DNA"/>
</dbReference>
<keyword evidence="1" id="KW-0175">Coiled coil</keyword>
<name>A0A818MSY7_9BILA</name>
<comment type="caution">
    <text evidence="3">The sequence shown here is derived from an EMBL/GenBank/DDBJ whole genome shotgun (WGS) entry which is preliminary data.</text>
</comment>
<feature type="coiled-coil region" evidence="1">
    <location>
        <begin position="122"/>
        <end position="184"/>
    </location>
</feature>
<reference evidence="3" key="1">
    <citation type="submission" date="2021-02" db="EMBL/GenBank/DDBJ databases">
        <authorList>
            <person name="Nowell W R."/>
        </authorList>
    </citation>
    <scope>NUCLEOTIDE SEQUENCE</scope>
</reference>
<gene>
    <name evidence="2" type="ORF">IZO911_LOCUS2831</name>
    <name evidence="3" type="ORF">KXQ929_LOCUS4777</name>
</gene>
<dbReference type="EMBL" id="CAJOBB010000168">
    <property type="protein sequence ID" value="CAF3594022.1"/>
    <property type="molecule type" value="Genomic_DNA"/>
</dbReference>
<dbReference type="AlphaFoldDB" id="A0A818MSY7"/>
<evidence type="ECO:0000313" key="3">
    <source>
        <dbReference type="EMBL" id="CAF3594022.1"/>
    </source>
</evidence>
<proteinExistence type="predicted"/>
<sequence>MYSYLSSTTINDIDIKFIQQLNKRLELVINNIKSFTDNTNLTNKQFNDIRIDLIQRYELRNNYYYQKFLSILDDLSNIKSRKKYFHLIEIQHHQSIQFYKKLFNIQSSSSSSSNIEQYHQQLHQSIQYLNELKTNVNDYENNIDYLKQELIKQNNQINFYSNHLFQIQHEQNQTQSNIKQLKQQILFEKQYYYEQKLICLQSIENSNQNQLNKFLNEYNHLSTHMSEINVDIEQKSLDLLSLQSDDDLQVYHINENNFIIPNYRPLLVPTTIKSQDISHQSSVLINKVDKNIMHSQQQQLPIESISKIERIKFKSEKSKFPM</sequence>